<sequence length="69" mass="7249">MAEFVLHIDGMHCGSCVRRVTQALNTTGDVEVQEVRIGAARLKSAADNPPVDAAIAALAKAGFSARLEQ</sequence>
<protein>
    <submittedName>
        <fullName evidence="2">Heavy-metal-associated domain-containing protein</fullName>
    </submittedName>
</protein>
<feature type="domain" description="HMA" evidence="1">
    <location>
        <begin position="2"/>
        <end position="66"/>
    </location>
</feature>
<dbReference type="Pfam" id="PF00403">
    <property type="entry name" value="HMA"/>
    <property type="match status" value="1"/>
</dbReference>
<dbReference type="SUPFAM" id="SSF55008">
    <property type="entry name" value="HMA, heavy metal-associated domain"/>
    <property type="match status" value="1"/>
</dbReference>
<dbReference type="InterPro" id="IPR006121">
    <property type="entry name" value="HMA_dom"/>
</dbReference>
<name>A0AAU7DH50_9BACT</name>
<organism evidence="2">
    <name type="scientific">Telmatobacter sp. DSM 110680</name>
    <dbReference type="NCBI Taxonomy" id="3036704"/>
    <lineage>
        <taxon>Bacteria</taxon>
        <taxon>Pseudomonadati</taxon>
        <taxon>Acidobacteriota</taxon>
        <taxon>Terriglobia</taxon>
        <taxon>Terriglobales</taxon>
        <taxon>Acidobacteriaceae</taxon>
        <taxon>Telmatobacter</taxon>
    </lineage>
</organism>
<reference evidence="2" key="1">
    <citation type="submission" date="2023-03" db="EMBL/GenBank/DDBJ databases">
        <title>Edaphobacter sp.</title>
        <authorList>
            <person name="Huber K.J."/>
            <person name="Papendorf J."/>
            <person name="Pilke C."/>
            <person name="Bunk B."/>
            <person name="Sproeer C."/>
            <person name="Pester M."/>
        </authorList>
    </citation>
    <scope>NUCLEOTIDE SEQUENCE</scope>
    <source>
        <strain evidence="2">DSM 110680</strain>
    </source>
</reference>
<accession>A0AAU7DH50</accession>
<dbReference type="Gene3D" id="3.30.70.100">
    <property type="match status" value="1"/>
</dbReference>
<dbReference type="GO" id="GO:0046872">
    <property type="term" value="F:metal ion binding"/>
    <property type="evidence" value="ECO:0007669"/>
    <property type="project" value="InterPro"/>
</dbReference>
<evidence type="ECO:0000313" key="2">
    <source>
        <dbReference type="EMBL" id="XBH16472.1"/>
    </source>
</evidence>
<dbReference type="RefSeq" id="WP_348261701.1">
    <property type="nucleotide sequence ID" value="NZ_CP121196.1"/>
</dbReference>
<dbReference type="EMBL" id="CP121196">
    <property type="protein sequence ID" value="XBH16472.1"/>
    <property type="molecule type" value="Genomic_DNA"/>
</dbReference>
<proteinExistence type="predicted"/>
<dbReference type="AlphaFoldDB" id="A0AAU7DH50"/>
<evidence type="ECO:0000259" key="1">
    <source>
        <dbReference type="PROSITE" id="PS50846"/>
    </source>
</evidence>
<gene>
    <name evidence="2" type="ORF">P8935_18095</name>
</gene>
<dbReference type="PROSITE" id="PS50846">
    <property type="entry name" value="HMA_2"/>
    <property type="match status" value="1"/>
</dbReference>
<dbReference type="CDD" id="cd00371">
    <property type="entry name" value="HMA"/>
    <property type="match status" value="1"/>
</dbReference>
<dbReference type="InterPro" id="IPR036163">
    <property type="entry name" value="HMA_dom_sf"/>
</dbReference>